<dbReference type="AlphaFoldDB" id="A0A2M8Z365"/>
<comment type="caution">
    <text evidence="1">The sequence shown here is derived from an EMBL/GenBank/DDBJ whole genome shotgun (WGS) entry which is preliminary data.</text>
</comment>
<evidence type="ECO:0000313" key="1">
    <source>
        <dbReference type="EMBL" id="PJJ27884.1"/>
    </source>
</evidence>
<organism evidence="1 2">
    <name type="scientific">[Clostridium] celerecrescens 18A</name>
    <dbReference type="NCBI Taxonomy" id="1286362"/>
    <lineage>
        <taxon>Bacteria</taxon>
        <taxon>Bacillati</taxon>
        <taxon>Bacillota</taxon>
        <taxon>Clostridia</taxon>
        <taxon>Lachnospirales</taxon>
        <taxon>Lachnospiraceae</taxon>
        <taxon>Lacrimispora</taxon>
    </lineage>
</organism>
<dbReference type="RefSeq" id="WP_100304459.1">
    <property type="nucleotide sequence ID" value="NZ_PGET01000001.1"/>
</dbReference>
<evidence type="ECO:0000313" key="2">
    <source>
        <dbReference type="Proteomes" id="UP000231092"/>
    </source>
</evidence>
<proteinExistence type="predicted"/>
<name>A0A2M8Z365_9FIRM</name>
<dbReference type="Proteomes" id="UP000231092">
    <property type="component" value="Unassembled WGS sequence"/>
</dbReference>
<reference evidence="1 2" key="1">
    <citation type="submission" date="2017-11" db="EMBL/GenBank/DDBJ databases">
        <title>Understudied soil microbes with underappreciated capabilities: Untangling the Clostridium saccharolyticum group.</title>
        <authorList>
            <person name="Leschine S."/>
        </authorList>
    </citation>
    <scope>NUCLEOTIDE SEQUENCE [LARGE SCALE GENOMIC DNA]</scope>
    <source>
        <strain evidence="1 2">18A</strain>
    </source>
</reference>
<gene>
    <name evidence="1" type="ORF">H171_1365</name>
</gene>
<dbReference type="EMBL" id="PGET01000001">
    <property type="protein sequence ID" value="PJJ27884.1"/>
    <property type="molecule type" value="Genomic_DNA"/>
</dbReference>
<sequence length="96" mass="11016">MKKADHFSDLSLPDQDILIDHIFFNYKMIPSINYQQTAYGLKARFNRVTGADIGHQITSQCFMEAMVKAGYKAIPAKKDVIPNWHFNVGKVQFITH</sequence>
<accession>A0A2M8Z365</accession>
<protein>
    <submittedName>
        <fullName evidence="1">Uncharacterized protein</fullName>
    </submittedName>
</protein>
<dbReference type="OrthoDB" id="2048276at2"/>